<organism evidence="1">
    <name type="scientific">marine sediment metagenome</name>
    <dbReference type="NCBI Taxonomy" id="412755"/>
    <lineage>
        <taxon>unclassified sequences</taxon>
        <taxon>metagenomes</taxon>
        <taxon>ecological metagenomes</taxon>
    </lineage>
</organism>
<evidence type="ECO:0000313" key="1">
    <source>
        <dbReference type="EMBL" id="KKM67804.1"/>
    </source>
</evidence>
<proteinExistence type="predicted"/>
<name>A0A0F9JDF6_9ZZZZ</name>
<accession>A0A0F9JDF6</accession>
<protein>
    <submittedName>
        <fullName evidence="1">Uncharacterized protein</fullName>
    </submittedName>
</protein>
<gene>
    <name evidence="1" type="ORF">LCGC14_1467390</name>
</gene>
<reference evidence="1" key="1">
    <citation type="journal article" date="2015" name="Nature">
        <title>Complex archaea that bridge the gap between prokaryotes and eukaryotes.</title>
        <authorList>
            <person name="Spang A."/>
            <person name="Saw J.H."/>
            <person name="Jorgensen S.L."/>
            <person name="Zaremba-Niedzwiedzka K."/>
            <person name="Martijn J."/>
            <person name="Lind A.E."/>
            <person name="van Eijk R."/>
            <person name="Schleper C."/>
            <person name="Guy L."/>
            <person name="Ettema T.J."/>
        </authorList>
    </citation>
    <scope>NUCLEOTIDE SEQUENCE</scope>
</reference>
<comment type="caution">
    <text evidence="1">The sequence shown here is derived from an EMBL/GenBank/DDBJ whole genome shotgun (WGS) entry which is preliminary data.</text>
</comment>
<dbReference type="EMBL" id="LAZR01010283">
    <property type="protein sequence ID" value="KKM67804.1"/>
    <property type="molecule type" value="Genomic_DNA"/>
</dbReference>
<dbReference type="AlphaFoldDB" id="A0A0F9JDF6"/>
<sequence>MTAYLCPICGKLLSSLLPPWAQHECKPPASTKQEVEPPLEVSP</sequence>